<evidence type="ECO:0000313" key="3">
    <source>
        <dbReference type="Proteomes" id="UP000190951"/>
    </source>
</evidence>
<name>A0A1S8LH76_9CLOT</name>
<dbReference type="EMBL" id="CP096983">
    <property type="protein sequence ID" value="URZ13596.1"/>
    <property type="molecule type" value="Genomic_DNA"/>
</dbReference>
<feature type="compositionally biased region" description="Low complexity" evidence="1">
    <location>
        <begin position="203"/>
        <end position="236"/>
    </location>
</feature>
<proteinExistence type="predicted"/>
<evidence type="ECO:0000256" key="1">
    <source>
        <dbReference type="SAM" id="MobiDB-lite"/>
    </source>
</evidence>
<feature type="region of interest" description="Disordered" evidence="1">
    <location>
        <begin position="186"/>
        <end position="236"/>
    </location>
</feature>
<reference evidence="2 3" key="1">
    <citation type="submission" date="2022-04" db="EMBL/GenBank/DDBJ databases">
        <title>Genome sequence of C. roseum typestrain.</title>
        <authorList>
            <person name="Poehlein A."/>
            <person name="Schoch T."/>
            <person name="Duerre P."/>
            <person name="Daniel R."/>
        </authorList>
    </citation>
    <scope>NUCLEOTIDE SEQUENCE [LARGE SCALE GENOMIC DNA]</scope>
    <source>
        <strain evidence="2 3">DSM 7320</strain>
    </source>
</reference>
<protein>
    <submittedName>
        <fullName evidence="2">Uncharacterized protein</fullName>
    </submittedName>
</protein>
<dbReference type="KEGG" id="crw:CROST_043620"/>
<sequence length="351" mass="38345">MKNKIKIAAALIITCSLGVPLSVYGYSYHSYKTNLKGAENLLSKEQYDSSIKAFKNLKSSRFYSSDSSLINYEISLASTLKQSKKDFNSALTLFNKKQYLYATYIFKKVKKCDKKRYSISQAKIVTANKLYVTDTIEKAKNEALNKKYDTAINFLDSALKIDKNNNEALNLKTTYTKELQALNTPVETKETTPLVVQNQPIKTSNGTSQNNSSQTTTTSSVNPPTPSATVPSTTNSNAPNYTVSFSNGWFSVQLNSGPPTPAGFGIRSMTYAGSPNGIYYDFVGSESAQYTMTLHLPTGDVQESGSTSDGTHLIPVSPASVPSGQAINIDISATYKGKNYTGSFSRVFNSN</sequence>
<keyword evidence="3" id="KW-1185">Reference proteome</keyword>
<organism evidence="2 3">
    <name type="scientific">Clostridium felsineum</name>
    <dbReference type="NCBI Taxonomy" id="36839"/>
    <lineage>
        <taxon>Bacteria</taxon>
        <taxon>Bacillati</taxon>
        <taxon>Bacillota</taxon>
        <taxon>Clostridia</taxon>
        <taxon>Eubacteriales</taxon>
        <taxon>Clostridiaceae</taxon>
        <taxon>Clostridium</taxon>
    </lineage>
</organism>
<dbReference type="Proteomes" id="UP000190951">
    <property type="component" value="Chromosome"/>
</dbReference>
<evidence type="ECO:0000313" key="2">
    <source>
        <dbReference type="EMBL" id="URZ13596.1"/>
    </source>
</evidence>
<dbReference type="STRING" id="84029.CROST_07830"/>
<accession>A0A1S8LH76</accession>
<dbReference type="AlphaFoldDB" id="A0A1S8LH76"/>
<gene>
    <name evidence="2" type="ORF">CROST_043620</name>
</gene>
<dbReference type="RefSeq" id="WP_077832885.1">
    <property type="nucleotide sequence ID" value="NZ_CP096983.1"/>
</dbReference>